<dbReference type="AlphaFoldDB" id="A0A9P6LDV7"/>
<dbReference type="PROSITE" id="PS50297">
    <property type="entry name" value="ANK_REP_REGION"/>
    <property type="match status" value="1"/>
</dbReference>
<proteinExistence type="predicted"/>
<keyword evidence="1" id="KW-0677">Repeat</keyword>
<dbReference type="Proteomes" id="UP000781932">
    <property type="component" value="Unassembled WGS sequence"/>
</dbReference>
<organism evidence="4 5">
    <name type="scientific">Colletotrichum karsti</name>
    <dbReference type="NCBI Taxonomy" id="1095194"/>
    <lineage>
        <taxon>Eukaryota</taxon>
        <taxon>Fungi</taxon>
        <taxon>Dikarya</taxon>
        <taxon>Ascomycota</taxon>
        <taxon>Pezizomycotina</taxon>
        <taxon>Sordariomycetes</taxon>
        <taxon>Hypocreomycetidae</taxon>
        <taxon>Glomerellales</taxon>
        <taxon>Glomerellaceae</taxon>
        <taxon>Colletotrichum</taxon>
        <taxon>Colletotrichum boninense species complex</taxon>
    </lineage>
</organism>
<dbReference type="PANTHER" id="PTHR24126">
    <property type="entry name" value="ANKYRIN REPEAT, PH AND SEC7 DOMAIN CONTAINING PROTEIN SECG-RELATED"/>
    <property type="match status" value="1"/>
</dbReference>
<dbReference type="Pfam" id="PF12796">
    <property type="entry name" value="Ank_2"/>
    <property type="match status" value="1"/>
</dbReference>
<dbReference type="PROSITE" id="PS50088">
    <property type="entry name" value="ANK_REPEAT"/>
    <property type="match status" value="1"/>
</dbReference>
<dbReference type="SUPFAM" id="SSF48403">
    <property type="entry name" value="Ankyrin repeat"/>
    <property type="match status" value="1"/>
</dbReference>
<dbReference type="SMART" id="SM00248">
    <property type="entry name" value="ANK"/>
    <property type="match status" value="4"/>
</dbReference>
<keyword evidence="2 3" id="KW-0040">ANK repeat</keyword>
<dbReference type="EMBL" id="JAATWM020000038">
    <property type="protein sequence ID" value="KAF9872399.1"/>
    <property type="molecule type" value="Genomic_DNA"/>
</dbReference>
<protein>
    <recommendedName>
        <fullName evidence="6">Ankyrin repeat protein</fullName>
    </recommendedName>
</protein>
<evidence type="ECO:0008006" key="6">
    <source>
        <dbReference type="Google" id="ProtNLM"/>
    </source>
</evidence>
<feature type="repeat" description="ANK" evidence="3">
    <location>
        <begin position="154"/>
        <end position="186"/>
    </location>
</feature>
<gene>
    <name evidence="4" type="ORF">CkaCkLH20_10226</name>
</gene>
<evidence type="ECO:0000313" key="5">
    <source>
        <dbReference type="Proteomes" id="UP000781932"/>
    </source>
</evidence>
<dbReference type="Gene3D" id="1.25.40.20">
    <property type="entry name" value="Ankyrin repeat-containing domain"/>
    <property type="match status" value="2"/>
</dbReference>
<dbReference type="OrthoDB" id="4831330at2759"/>
<evidence type="ECO:0000313" key="4">
    <source>
        <dbReference type="EMBL" id="KAF9872399.1"/>
    </source>
</evidence>
<dbReference type="Pfam" id="PF00023">
    <property type="entry name" value="Ank"/>
    <property type="match status" value="1"/>
</dbReference>
<dbReference type="InterPro" id="IPR002110">
    <property type="entry name" value="Ankyrin_rpt"/>
</dbReference>
<evidence type="ECO:0000256" key="2">
    <source>
        <dbReference type="ARBA" id="ARBA00023043"/>
    </source>
</evidence>
<accession>A0A9P6LDV7</accession>
<comment type="caution">
    <text evidence="4">The sequence shown here is derived from an EMBL/GenBank/DDBJ whole genome shotgun (WGS) entry which is preliminary data.</text>
</comment>
<reference evidence="4" key="2">
    <citation type="submission" date="2020-11" db="EMBL/GenBank/DDBJ databases">
        <title>Whole genome sequencing of Colletotrichum sp.</title>
        <authorList>
            <person name="Li H."/>
        </authorList>
    </citation>
    <scope>NUCLEOTIDE SEQUENCE</scope>
    <source>
        <strain evidence="4">CkLH20</strain>
    </source>
</reference>
<dbReference type="PANTHER" id="PTHR24126:SF14">
    <property type="entry name" value="ANK_REP_REGION DOMAIN-CONTAINING PROTEIN"/>
    <property type="match status" value="1"/>
</dbReference>
<sequence>MEALAETPNTYERLDPAISFLLQLPYELKLEIVEMCLFMYGRADFSGYEHEESTDRHDENSTFHYFDTWRDVAKLAAMCQHLYEMITPILYTKDRRYNYSSALLRSAKKGSVRGILKSLEYGSWVGQPDITEFQYFFAYVGSDGYALARTPISSDMTSLHWASYYRQEHAMEVLIQYGADPNSRISVDTYSRDKRFKPLPYYQVMKILCYHMRSIYPFQDREWLLTRLKQGANPLYYALIYGDPSPHSHRRAHEGDAARNDCTRVKAANILLDAGASLITHKGLRMYALHQACGCGDFEMAQFLLENTPSYPRVKDLLGNTPMHYLAMCCPLIPGVDLRPLIELLIQHGAKMNETNYAGCTPLQLFDRVNRYPLYGMATEGRGWGCRSSMDAILALMEFDARVSPDYMPQLRNLLYYNGMPNDATVQALAKVEEMSRKVETTPKSDVEISNEEARRVYVHMNLLWNGGEHRPHVPRRNRRAWTAQQWVSWWQ</sequence>
<reference evidence="4" key="1">
    <citation type="submission" date="2020-03" db="EMBL/GenBank/DDBJ databases">
        <authorList>
            <person name="He L."/>
        </authorList>
    </citation>
    <scope>NUCLEOTIDE SEQUENCE</scope>
    <source>
        <strain evidence="4">CkLH20</strain>
    </source>
</reference>
<dbReference type="InterPro" id="IPR036770">
    <property type="entry name" value="Ankyrin_rpt-contain_sf"/>
</dbReference>
<evidence type="ECO:0000256" key="3">
    <source>
        <dbReference type="PROSITE-ProRule" id="PRU00023"/>
    </source>
</evidence>
<keyword evidence="5" id="KW-1185">Reference proteome</keyword>
<dbReference type="RefSeq" id="XP_038741860.1">
    <property type="nucleotide sequence ID" value="XM_038892940.1"/>
</dbReference>
<name>A0A9P6LDV7_9PEZI</name>
<dbReference type="GeneID" id="62166014"/>
<evidence type="ECO:0000256" key="1">
    <source>
        <dbReference type="ARBA" id="ARBA00022737"/>
    </source>
</evidence>